<dbReference type="AlphaFoldDB" id="A0A9W8N4G7"/>
<feature type="compositionally biased region" description="Polar residues" evidence="1">
    <location>
        <begin position="103"/>
        <end position="113"/>
    </location>
</feature>
<dbReference type="EMBL" id="JANPWZ010003072">
    <property type="protein sequence ID" value="KAJ3554428.1"/>
    <property type="molecule type" value="Genomic_DNA"/>
</dbReference>
<evidence type="ECO:0000313" key="3">
    <source>
        <dbReference type="Proteomes" id="UP001148614"/>
    </source>
</evidence>
<feature type="region of interest" description="Disordered" evidence="1">
    <location>
        <begin position="138"/>
        <end position="261"/>
    </location>
</feature>
<keyword evidence="3" id="KW-1185">Reference proteome</keyword>
<organism evidence="2 3">
    <name type="scientific">Xylaria arbuscula</name>
    <dbReference type="NCBI Taxonomy" id="114810"/>
    <lineage>
        <taxon>Eukaryota</taxon>
        <taxon>Fungi</taxon>
        <taxon>Dikarya</taxon>
        <taxon>Ascomycota</taxon>
        <taxon>Pezizomycotina</taxon>
        <taxon>Sordariomycetes</taxon>
        <taxon>Xylariomycetidae</taxon>
        <taxon>Xylariales</taxon>
        <taxon>Xylariaceae</taxon>
        <taxon>Xylaria</taxon>
    </lineage>
</organism>
<feature type="compositionally biased region" description="Basic and acidic residues" evidence="1">
    <location>
        <begin position="30"/>
        <end position="42"/>
    </location>
</feature>
<feature type="compositionally biased region" description="Basic and acidic residues" evidence="1">
    <location>
        <begin position="190"/>
        <end position="203"/>
    </location>
</feature>
<comment type="caution">
    <text evidence="2">The sequence shown here is derived from an EMBL/GenBank/DDBJ whole genome shotgun (WGS) entry which is preliminary data.</text>
</comment>
<name>A0A9W8N4G7_9PEZI</name>
<reference evidence="2" key="1">
    <citation type="submission" date="2022-07" db="EMBL/GenBank/DDBJ databases">
        <title>Genome Sequence of Xylaria arbuscula.</title>
        <authorList>
            <person name="Buettner E."/>
        </authorList>
    </citation>
    <scope>NUCLEOTIDE SEQUENCE</scope>
    <source>
        <strain evidence="2">VT107</strain>
    </source>
</reference>
<evidence type="ECO:0000256" key="1">
    <source>
        <dbReference type="SAM" id="MobiDB-lite"/>
    </source>
</evidence>
<feature type="compositionally biased region" description="Basic and acidic residues" evidence="1">
    <location>
        <begin position="236"/>
        <end position="245"/>
    </location>
</feature>
<evidence type="ECO:0000313" key="2">
    <source>
        <dbReference type="EMBL" id="KAJ3554428.1"/>
    </source>
</evidence>
<accession>A0A9W8N4G7</accession>
<proteinExistence type="predicted"/>
<feature type="compositionally biased region" description="Low complexity" evidence="1">
    <location>
        <begin position="319"/>
        <end position="329"/>
    </location>
</feature>
<feature type="compositionally biased region" description="Acidic residues" evidence="1">
    <location>
        <begin position="162"/>
        <end position="176"/>
    </location>
</feature>
<feature type="region of interest" description="Disordered" evidence="1">
    <location>
        <begin position="1"/>
        <end position="122"/>
    </location>
</feature>
<feature type="region of interest" description="Disordered" evidence="1">
    <location>
        <begin position="276"/>
        <end position="355"/>
    </location>
</feature>
<feature type="compositionally biased region" description="Polar residues" evidence="1">
    <location>
        <begin position="336"/>
        <end position="347"/>
    </location>
</feature>
<sequence>MGFRQASNPYEYEASPERSLARRTSISRKASKEAKEYEDRKRMPPPPPPRPKSTRPERHERFDRPEPRFDRPERPERLGRTQRLDRFEPPPPERPERIVLKPQPSSNMNTNRKSVVFDDDDLDDESTMYHNVLRRGSSVEYGSSPFKNRRQSFDATDSVFNYEEDDDDDLDEDDYFYEAPPRSRSRRRSSHIDIEDKMRDASRYQDNMGGPSAALTAEALRKARNGGSSRSTRSSISRDESEYHHTATTHTTRSSSGEDDITIKVSAGCVVEVGNVKIHSTDGGEVSVGRTGTSRAGSDRGTSIYGDERMIRSGRSRGRASSQSAYSRGLPAPGSYTPSPLYSQYQYSDEEDSSY</sequence>
<feature type="compositionally biased region" description="Basic and acidic residues" evidence="1">
    <location>
        <begin position="54"/>
        <end position="99"/>
    </location>
</feature>
<dbReference type="VEuPathDB" id="FungiDB:F4678DRAFT_158749"/>
<dbReference type="Proteomes" id="UP001148614">
    <property type="component" value="Unassembled WGS sequence"/>
</dbReference>
<gene>
    <name evidence="2" type="ORF">NPX13_g10611</name>
</gene>
<protein>
    <submittedName>
        <fullName evidence="2">Uncharacterized protein</fullName>
    </submittedName>
</protein>